<dbReference type="InParanoid" id="C1F5M1"/>
<keyword evidence="1" id="KW-1133">Transmembrane helix</keyword>
<feature type="transmembrane region" description="Helical" evidence="1">
    <location>
        <begin position="90"/>
        <end position="108"/>
    </location>
</feature>
<feature type="transmembrane region" description="Helical" evidence="1">
    <location>
        <begin position="151"/>
        <end position="172"/>
    </location>
</feature>
<gene>
    <name evidence="2" type="ordered locus">ACP_3201</name>
</gene>
<dbReference type="KEGG" id="aca:ACP_3201"/>
<name>C1F5M1_ACIC5</name>
<sequence>METPILYALYSHHSHLWYARLYWAGALIDFAFQLGIVFEVARIVMKPTGTWMRDARRQFLIGGAGGLLLAAGLTWWLVPPGTHGLERLEMKGNLFAAFLICELFLLISSTARKMGLGWRNHVLAVAQGFGAWIIVSLASEALHGYFGRSKYFSPLVYLHQLVYIGALIYWIVQMWRAEPERRPLSPELQEYIIALHNRVEYDLEKHEI</sequence>
<organism evidence="2 3">
    <name type="scientific">Acidobacterium capsulatum (strain ATCC 51196 / DSM 11244 / BCRC 80197 / JCM 7670 / NBRC 15755 / NCIMB 13165 / 161)</name>
    <dbReference type="NCBI Taxonomy" id="240015"/>
    <lineage>
        <taxon>Bacteria</taxon>
        <taxon>Pseudomonadati</taxon>
        <taxon>Acidobacteriota</taxon>
        <taxon>Terriglobia</taxon>
        <taxon>Terriglobales</taxon>
        <taxon>Acidobacteriaceae</taxon>
        <taxon>Acidobacterium</taxon>
    </lineage>
</organism>
<keyword evidence="1" id="KW-0472">Membrane</keyword>
<dbReference type="Proteomes" id="UP000002207">
    <property type="component" value="Chromosome"/>
</dbReference>
<protein>
    <submittedName>
        <fullName evidence="2">Uncharacterized protein</fullName>
    </submittedName>
</protein>
<reference evidence="2 3" key="1">
    <citation type="journal article" date="2009" name="Appl. Environ. Microbiol.">
        <title>Three genomes from the phylum Acidobacteria provide insight into the lifestyles of these microorganisms in soils.</title>
        <authorList>
            <person name="Ward N.L."/>
            <person name="Challacombe J.F."/>
            <person name="Janssen P.H."/>
            <person name="Henrissat B."/>
            <person name="Coutinho P.M."/>
            <person name="Wu M."/>
            <person name="Xie G."/>
            <person name="Haft D.H."/>
            <person name="Sait M."/>
            <person name="Badger J."/>
            <person name="Barabote R.D."/>
            <person name="Bradley B."/>
            <person name="Brettin T.S."/>
            <person name="Brinkac L.M."/>
            <person name="Bruce D."/>
            <person name="Creasy T."/>
            <person name="Daugherty S.C."/>
            <person name="Davidsen T.M."/>
            <person name="DeBoy R.T."/>
            <person name="Detter J.C."/>
            <person name="Dodson R.J."/>
            <person name="Durkin A.S."/>
            <person name="Ganapathy A."/>
            <person name="Gwinn-Giglio M."/>
            <person name="Han C.S."/>
            <person name="Khouri H."/>
            <person name="Kiss H."/>
            <person name="Kothari S.P."/>
            <person name="Madupu R."/>
            <person name="Nelson K.E."/>
            <person name="Nelson W.C."/>
            <person name="Paulsen I."/>
            <person name="Penn K."/>
            <person name="Ren Q."/>
            <person name="Rosovitz M.J."/>
            <person name="Selengut J.D."/>
            <person name="Shrivastava S."/>
            <person name="Sullivan S.A."/>
            <person name="Tapia R."/>
            <person name="Thompson L.S."/>
            <person name="Watkins K.L."/>
            <person name="Yang Q."/>
            <person name="Yu C."/>
            <person name="Zafar N."/>
            <person name="Zhou L."/>
            <person name="Kuske C.R."/>
        </authorList>
    </citation>
    <scope>NUCLEOTIDE SEQUENCE [LARGE SCALE GENOMIC DNA]</scope>
    <source>
        <strain evidence="3">ATCC 51196 / DSM 11244 / BCRC 80197 / JCM 7670 / NBRC 15755 / NCIMB 13165 / 161</strain>
    </source>
</reference>
<feature type="transmembrane region" description="Helical" evidence="1">
    <location>
        <begin position="20"/>
        <end position="38"/>
    </location>
</feature>
<keyword evidence="3" id="KW-1185">Reference proteome</keyword>
<dbReference type="AlphaFoldDB" id="C1F5M1"/>
<dbReference type="HOGENOM" id="CLU_074114_0_0_0"/>
<dbReference type="eggNOG" id="ENOG5032XR0">
    <property type="taxonomic scope" value="Bacteria"/>
</dbReference>
<evidence type="ECO:0000256" key="1">
    <source>
        <dbReference type="SAM" id="Phobius"/>
    </source>
</evidence>
<feature type="transmembrane region" description="Helical" evidence="1">
    <location>
        <begin position="59"/>
        <end position="78"/>
    </location>
</feature>
<feature type="transmembrane region" description="Helical" evidence="1">
    <location>
        <begin position="120"/>
        <end position="139"/>
    </location>
</feature>
<evidence type="ECO:0000313" key="2">
    <source>
        <dbReference type="EMBL" id="ACO34204.1"/>
    </source>
</evidence>
<evidence type="ECO:0000313" key="3">
    <source>
        <dbReference type="Proteomes" id="UP000002207"/>
    </source>
</evidence>
<proteinExistence type="predicted"/>
<accession>C1F5M1</accession>
<dbReference type="EMBL" id="CP001472">
    <property type="protein sequence ID" value="ACO34204.1"/>
    <property type="molecule type" value="Genomic_DNA"/>
</dbReference>
<keyword evidence="1" id="KW-0812">Transmembrane</keyword>